<name>A0AAE0GXY5_9CHLO</name>
<evidence type="ECO:0000313" key="5">
    <source>
        <dbReference type="Proteomes" id="UP001190700"/>
    </source>
</evidence>
<dbReference type="InterPro" id="IPR029033">
    <property type="entry name" value="His_PPase_superfam"/>
</dbReference>
<dbReference type="InterPro" id="IPR013078">
    <property type="entry name" value="His_Pase_superF_clade-1"/>
</dbReference>
<evidence type="ECO:0000313" key="4">
    <source>
        <dbReference type="EMBL" id="KAK3286245.1"/>
    </source>
</evidence>
<comment type="caution">
    <text evidence="4">The sequence shown here is derived from an EMBL/GenBank/DDBJ whole genome shotgun (WGS) entry which is preliminary data.</text>
</comment>
<evidence type="ECO:0000256" key="3">
    <source>
        <dbReference type="SAM" id="MobiDB-lite"/>
    </source>
</evidence>
<dbReference type="GO" id="GO:0003824">
    <property type="term" value="F:catalytic activity"/>
    <property type="evidence" value="ECO:0007669"/>
    <property type="project" value="InterPro"/>
</dbReference>
<dbReference type="EMBL" id="LGRX02001378">
    <property type="protein sequence ID" value="KAK3286245.1"/>
    <property type="molecule type" value="Genomic_DNA"/>
</dbReference>
<feature type="active site" description="Proton donor/acceptor" evidence="1">
    <location>
        <position position="177"/>
    </location>
</feature>
<feature type="active site" description="Tele-phosphohistidine intermediate" evidence="1">
    <location>
        <position position="94"/>
    </location>
</feature>
<gene>
    <name evidence="4" type="ORF">CYMTET_6185</name>
</gene>
<dbReference type="Pfam" id="PF00300">
    <property type="entry name" value="His_Phos_1"/>
    <property type="match status" value="1"/>
</dbReference>
<feature type="binding site" evidence="2">
    <location>
        <begin position="93"/>
        <end position="100"/>
    </location>
    <ligand>
        <name>substrate</name>
    </ligand>
</feature>
<evidence type="ECO:0000256" key="1">
    <source>
        <dbReference type="PIRSR" id="PIRSR613078-1"/>
    </source>
</evidence>
<feature type="compositionally biased region" description="Basic and acidic residues" evidence="3">
    <location>
        <begin position="1"/>
        <end position="19"/>
    </location>
</feature>
<dbReference type="SMART" id="SM00855">
    <property type="entry name" value="PGAM"/>
    <property type="match status" value="1"/>
</dbReference>
<dbReference type="InterPro" id="IPR001345">
    <property type="entry name" value="PG/BPGM_mutase_AS"/>
</dbReference>
<proteinExistence type="predicted"/>
<dbReference type="Gene3D" id="3.40.50.1240">
    <property type="entry name" value="Phosphoglycerate mutase-like"/>
    <property type="match status" value="1"/>
</dbReference>
<sequence>MGQRSDDEVGGRGQLDTKADPTTSDLMQMIRTLSDQNEELQSRLSRLEVKEQLNASAQEVTWKDVKPTADMSLSQALEESRRRSLPERIILVRHGESEGNADVTLYRTKADNLVELTERGTLQAKEAGKRIRKVVGNSAVLIQTSPFQRTLQTARNIRECLPEEQLAPLHVDPRLREQEFGNLQGEDFKNFRKEQVDVGRFYYRFPTGESGADVYLRVRNWWIDKILHVNDFQRAGSPPVESVVVVTHGLTMRLILMQLFDWSPNTFHTVWNAKNCEIYVLKRQLSNTVDNPYVLDFEEGDTPLSSIALTVMMKDGQQHEVSLQNYLDVPSPRTRQLEIVSEMLASQYPSLFPDASQIDHIDFFGGRFRKFQ</sequence>
<dbReference type="Proteomes" id="UP001190700">
    <property type="component" value="Unassembled WGS sequence"/>
</dbReference>
<evidence type="ECO:0008006" key="6">
    <source>
        <dbReference type="Google" id="ProtNLM"/>
    </source>
</evidence>
<dbReference type="InterPro" id="IPR052765">
    <property type="entry name" value="PGM-Related"/>
</dbReference>
<protein>
    <recommendedName>
        <fullName evidence="6">Phosphoglycerate mutase</fullName>
    </recommendedName>
</protein>
<organism evidence="4 5">
    <name type="scientific">Cymbomonas tetramitiformis</name>
    <dbReference type="NCBI Taxonomy" id="36881"/>
    <lineage>
        <taxon>Eukaryota</taxon>
        <taxon>Viridiplantae</taxon>
        <taxon>Chlorophyta</taxon>
        <taxon>Pyramimonadophyceae</taxon>
        <taxon>Pyramimonadales</taxon>
        <taxon>Pyramimonadaceae</taxon>
        <taxon>Cymbomonas</taxon>
    </lineage>
</organism>
<dbReference type="SUPFAM" id="SSF53254">
    <property type="entry name" value="Phosphoglycerate mutase-like"/>
    <property type="match status" value="1"/>
</dbReference>
<accession>A0AAE0GXY5</accession>
<feature type="region of interest" description="Disordered" evidence="3">
    <location>
        <begin position="1"/>
        <end position="24"/>
    </location>
</feature>
<keyword evidence="5" id="KW-1185">Reference proteome</keyword>
<evidence type="ECO:0000256" key="2">
    <source>
        <dbReference type="PIRSR" id="PIRSR613078-2"/>
    </source>
</evidence>
<feature type="binding site" evidence="2">
    <location>
        <position position="149"/>
    </location>
    <ligand>
        <name>substrate</name>
    </ligand>
</feature>
<dbReference type="AlphaFoldDB" id="A0AAE0GXY5"/>
<reference evidence="4 5" key="1">
    <citation type="journal article" date="2015" name="Genome Biol. Evol.">
        <title>Comparative Genomics of a Bacterivorous Green Alga Reveals Evolutionary Causalities and Consequences of Phago-Mixotrophic Mode of Nutrition.</title>
        <authorList>
            <person name="Burns J.A."/>
            <person name="Paasch A."/>
            <person name="Narechania A."/>
            <person name="Kim E."/>
        </authorList>
    </citation>
    <scope>NUCLEOTIDE SEQUENCE [LARGE SCALE GENOMIC DNA]</scope>
    <source>
        <strain evidence="4 5">PLY_AMNH</strain>
    </source>
</reference>
<dbReference type="PANTHER" id="PTHR46192">
    <property type="entry name" value="BROAD-RANGE ACID PHOSPHATASE DET1"/>
    <property type="match status" value="1"/>
</dbReference>
<dbReference type="CDD" id="cd07067">
    <property type="entry name" value="HP_PGM_like"/>
    <property type="match status" value="1"/>
</dbReference>
<dbReference type="PROSITE" id="PS00175">
    <property type="entry name" value="PG_MUTASE"/>
    <property type="match status" value="1"/>
</dbReference>